<keyword evidence="4 10" id="KW-1134">Transmembrane beta strand</keyword>
<dbReference type="InterPro" id="IPR010100">
    <property type="entry name" value="TonB-dep_Cu_rcpt"/>
</dbReference>
<dbReference type="CDD" id="cd01347">
    <property type="entry name" value="ligand_gated_channel"/>
    <property type="match status" value="1"/>
</dbReference>
<dbReference type="PANTHER" id="PTHR30069">
    <property type="entry name" value="TONB-DEPENDENT OUTER MEMBRANE RECEPTOR"/>
    <property type="match status" value="1"/>
</dbReference>
<dbReference type="GO" id="GO:0009279">
    <property type="term" value="C:cell outer membrane"/>
    <property type="evidence" value="ECO:0007669"/>
    <property type="project" value="UniProtKB-SubCell"/>
</dbReference>
<evidence type="ECO:0000259" key="12">
    <source>
        <dbReference type="Pfam" id="PF00593"/>
    </source>
</evidence>
<keyword evidence="8 14" id="KW-0675">Receptor</keyword>
<dbReference type="Pfam" id="PF00593">
    <property type="entry name" value="TonB_dep_Rec_b-barrel"/>
    <property type="match status" value="1"/>
</dbReference>
<evidence type="ECO:0000259" key="13">
    <source>
        <dbReference type="Pfam" id="PF07715"/>
    </source>
</evidence>
<dbReference type="Gene3D" id="2.40.170.20">
    <property type="entry name" value="TonB-dependent receptor, beta-barrel domain"/>
    <property type="match status" value="1"/>
</dbReference>
<evidence type="ECO:0000256" key="2">
    <source>
        <dbReference type="ARBA" id="ARBA00009810"/>
    </source>
</evidence>
<keyword evidence="5 10" id="KW-0812">Transmembrane</keyword>
<dbReference type="EMBL" id="LOWA01000018">
    <property type="protein sequence ID" value="KVE28699.1"/>
    <property type="molecule type" value="Genomic_DNA"/>
</dbReference>
<dbReference type="Gene3D" id="2.170.130.10">
    <property type="entry name" value="TonB-dependent receptor, plug domain"/>
    <property type="match status" value="1"/>
</dbReference>
<evidence type="ECO:0000256" key="8">
    <source>
        <dbReference type="ARBA" id="ARBA00023170"/>
    </source>
</evidence>
<evidence type="ECO:0000256" key="7">
    <source>
        <dbReference type="ARBA" id="ARBA00023136"/>
    </source>
</evidence>
<evidence type="ECO:0000256" key="10">
    <source>
        <dbReference type="PROSITE-ProRule" id="PRU01360"/>
    </source>
</evidence>
<keyword evidence="7 10" id="KW-0472">Membrane</keyword>
<dbReference type="AlphaFoldDB" id="A0A118DPS7"/>
<dbReference type="Pfam" id="PF07715">
    <property type="entry name" value="Plug"/>
    <property type="match status" value="1"/>
</dbReference>
<feature type="domain" description="TonB-dependent receptor plug" evidence="13">
    <location>
        <begin position="89"/>
        <end position="180"/>
    </location>
</feature>
<keyword evidence="9 10" id="KW-0998">Cell outer membrane</keyword>
<dbReference type="InterPro" id="IPR012910">
    <property type="entry name" value="Plug_dom"/>
</dbReference>
<evidence type="ECO:0000313" key="14">
    <source>
        <dbReference type="EMBL" id="KVE28699.1"/>
    </source>
</evidence>
<comment type="similarity">
    <text evidence="2 10 11">Belongs to the TonB-dependent receptor family.</text>
</comment>
<sequence length="715" mass="77031">MSIRFPRHALAARAVRARSHRRVAPLSAPAFVAGALAFHYATAAAQTAGPAPRHDAINVPVAPVLPTIEVVAAPESTPLVVISHPKTPRQPLPASDGADYLKTIPGFASIRSGGTNGDPVLRGMFGSRLNILANGLPTLGACPNRMDAPTSYIAPESYDKVTVVKGPQTVLYGPGASAGTVLFERVTPRFKAPGIRFDGSVVGGSFGRNDQNVDVTAGTPDFYGRVSANHAHAQDYKDGNGRTVPSQWDKWNADAALGFTPDDNTRIELSAGTGDGYARYAGRGMDGAHFRRETYGLKFDKKHIGGVLDRLEAQVYYNVADHVMDNYTLRMPDPTSSMPMRMASEVRRRTAGARVAATLRFADALKLVTGVDAQSHRLDSRSAMGTQNYGDQPWSQQANMWNAGVFGELTWHASSASRVIGGARLDYAAARDKRATAGGMHMSMRNPTFDDVRSRVLPSGFVRYEHDLASLPLTWYAGLGHAQRFPDYWELFSARRGPSGSINAFSAIRPERTTQLDVGAQYKTRALDAWVSAYAGYVQDFILFDYVTGSMGQTTRATNVNAQIMGGEIGASWRPAAPWRFDSSLAYAWGRNVQSGAPLPQMPPLEARLGIEYARGAWAAGGLWRVVAPQRRYALNEGNVVGKDFGPSAGFGVLSLHAQYNVSKGVQISVGIDNVFDKAYAEHLNLGGNAGFGYPANAPVTEPGRTAWVRVSAKL</sequence>
<keyword evidence="15" id="KW-1185">Reference proteome</keyword>
<dbReference type="Proteomes" id="UP000062788">
    <property type="component" value="Unassembled WGS sequence"/>
</dbReference>
<dbReference type="RefSeq" id="WP_059514994.1">
    <property type="nucleotide sequence ID" value="NZ_CP013449.1"/>
</dbReference>
<dbReference type="PANTHER" id="PTHR30069:SF49">
    <property type="entry name" value="OUTER MEMBRANE PROTEIN C"/>
    <property type="match status" value="1"/>
</dbReference>
<accession>A0A118DPS7</accession>
<keyword evidence="6 11" id="KW-0798">TonB box</keyword>
<dbReference type="OrthoDB" id="5332150at2"/>
<organism evidence="14 15">
    <name type="scientific">Burkholderia singularis</name>
    <dbReference type="NCBI Taxonomy" id="1503053"/>
    <lineage>
        <taxon>Bacteria</taxon>
        <taxon>Pseudomonadati</taxon>
        <taxon>Pseudomonadota</taxon>
        <taxon>Betaproteobacteria</taxon>
        <taxon>Burkholderiales</taxon>
        <taxon>Burkholderiaceae</taxon>
        <taxon>Burkholderia</taxon>
        <taxon>pseudomallei group</taxon>
    </lineage>
</organism>
<dbReference type="InterPro" id="IPR000531">
    <property type="entry name" value="Beta-barrel_TonB"/>
</dbReference>
<protein>
    <submittedName>
        <fullName evidence="14">TonB-dependent receptor</fullName>
    </submittedName>
</protein>
<name>A0A118DPS7_9BURK</name>
<dbReference type="GO" id="GO:0044718">
    <property type="term" value="P:siderophore transmembrane transport"/>
    <property type="evidence" value="ECO:0007669"/>
    <property type="project" value="TreeGrafter"/>
</dbReference>
<evidence type="ECO:0000313" key="15">
    <source>
        <dbReference type="Proteomes" id="UP000062788"/>
    </source>
</evidence>
<keyword evidence="3 10" id="KW-0813">Transport</keyword>
<dbReference type="InterPro" id="IPR036942">
    <property type="entry name" value="Beta-barrel_TonB_sf"/>
</dbReference>
<dbReference type="GO" id="GO:0015344">
    <property type="term" value="F:siderophore uptake transmembrane transporter activity"/>
    <property type="evidence" value="ECO:0007669"/>
    <property type="project" value="TreeGrafter"/>
</dbReference>
<evidence type="ECO:0000256" key="4">
    <source>
        <dbReference type="ARBA" id="ARBA00022452"/>
    </source>
</evidence>
<proteinExistence type="inferred from homology"/>
<evidence type="ECO:0000256" key="3">
    <source>
        <dbReference type="ARBA" id="ARBA00022448"/>
    </source>
</evidence>
<comment type="subcellular location">
    <subcellularLocation>
        <location evidence="1 10">Cell outer membrane</location>
        <topology evidence="1 10">Multi-pass membrane protein</topology>
    </subcellularLocation>
</comment>
<comment type="caution">
    <text evidence="14">The sequence shown here is derived from an EMBL/GenBank/DDBJ whole genome shotgun (WGS) entry which is preliminary data.</text>
</comment>
<dbReference type="InterPro" id="IPR039426">
    <property type="entry name" value="TonB-dep_rcpt-like"/>
</dbReference>
<dbReference type="PROSITE" id="PS52016">
    <property type="entry name" value="TONB_DEPENDENT_REC_3"/>
    <property type="match status" value="1"/>
</dbReference>
<evidence type="ECO:0000256" key="1">
    <source>
        <dbReference type="ARBA" id="ARBA00004571"/>
    </source>
</evidence>
<feature type="domain" description="TonB-dependent receptor-like beta-barrel" evidence="12">
    <location>
        <begin position="234"/>
        <end position="675"/>
    </location>
</feature>
<dbReference type="NCBIfam" id="TIGR01778">
    <property type="entry name" value="TonB-copper"/>
    <property type="match status" value="1"/>
</dbReference>
<gene>
    <name evidence="14" type="ORF">WS67_08250</name>
</gene>
<dbReference type="SUPFAM" id="SSF56935">
    <property type="entry name" value="Porins"/>
    <property type="match status" value="1"/>
</dbReference>
<evidence type="ECO:0000256" key="11">
    <source>
        <dbReference type="RuleBase" id="RU003357"/>
    </source>
</evidence>
<reference evidence="14 15" key="1">
    <citation type="submission" date="2015-11" db="EMBL/GenBank/DDBJ databases">
        <title>Expanding the genomic diversity of Burkholderia species for the development of highly accurate diagnostics.</title>
        <authorList>
            <person name="Sahl J."/>
            <person name="Keim P."/>
            <person name="Wagner D."/>
        </authorList>
    </citation>
    <scope>NUCLEOTIDE SEQUENCE [LARGE SCALE GENOMIC DNA]</scope>
    <source>
        <strain evidence="14 15">TSV85</strain>
    </source>
</reference>
<dbReference type="InterPro" id="IPR037066">
    <property type="entry name" value="Plug_dom_sf"/>
</dbReference>
<evidence type="ECO:0000256" key="9">
    <source>
        <dbReference type="ARBA" id="ARBA00023237"/>
    </source>
</evidence>
<evidence type="ECO:0000256" key="5">
    <source>
        <dbReference type="ARBA" id="ARBA00022692"/>
    </source>
</evidence>
<evidence type="ECO:0000256" key="6">
    <source>
        <dbReference type="ARBA" id="ARBA00023077"/>
    </source>
</evidence>